<name>A0A1W6ZPH2_9HYPH</name>
<dbReference type="SUPFAM" id="SSF55846">
    <property type="entry name" value="N-acetylmuramoyl-L-alanine amidase-like"/>
    <property type="match status" value="1"/>
</dbReference>
<reference evidence="1 2" key="1">
    <citation type="submission" date="2017-05" db="EMBL/GenBank/DDBJ databases">
        <title>Full genome sequence of Pseudorhodoplanes sinuspersici.</title>
        <authorList>
            <person name="Dastgheib S.M.M."/>
            <person name="Shavandi M."/>
            <person name="Tirandaz H."/>
        </authorList>
    </citation>
    <scope>NUCLEOTIDE SEQUENCE [LARGE SCALE GENOMIC DNA]</scope>
    <source>
        <strain evidence="1 2">RIPI110</strain>
    </source>
</reference>
<dbReference type="AlphaFoldDB" id="A0A1W6ZPH2"/>
<dbReference type="GO" id="GO:0008745">
    <property type="term" value="F:N-acetylmuramoyl-L-alanine amidase activity"/>
    <property type="evidence" value="ECO:0007669"/>
    <property type="project" value="InterPro"/>
</dbReference>
<dbReference type="EMBL" id="CP021112">
    <property type="protein sequence ID" value="ARP99175.1"/>
    <property type="molecule type" value="Genomic_DNA"/>
</dbReference>
<accession>A0A1W6ZPH2</accession>
<proteinExistence type="predicted"/>
<evidence type="ECO:0008006" key="3">
    <source>
        <dbReference type="Google" id="ProtNLM"/>
    </source>
</evidence>
<organism evidence="1 2">
    <name type="scientific">Pseudorhodoplanes sinuspersici</name>
    <dbReference type="NCBI Taxonomy" id="1235591"/>
    <lineage>
        <taxon>Bacteria</taxon>
        <taxon>Pseudomonadati</taxon>
        <taxon>Pseudomonadota</taxon>
        <taxon>Alphaproteobacteria</taxon>
        <taxon>Hyphomicrobiales</taxon>
        <taxon>Pseudorhodoplanes</taxon>
    </lineage>
</organism>
<evidence type="ECO:0000313" key="2">
    <source>
        <dbReference type="Proteomes" id="UP000194137"/>
    </source>
</evidence>
<dbReference type="Proteomes" id="UP000194137">
    <property type="component" value="Chromosome"/>
</dbReference>
<dbReference type="GO" id="GO:0009253">
    <property type="term" value="P:peptidoglycan catabolic process"/>
    <property type="evidence" value="ECO:0007669"/>
    <property type="project" value="InterPro"/>
</dbReference>
<dbReference type="KEGG" id="psin:CAK95_08815"/>
<dbReference type="InterPro" id="IPR036505">
    <property type="entry name" value="Amidase/PGRP_sf"/>
</dbReference>
<protein>
    <recommendedName>
        <fullName evidence="3">N-acetylmuramoyl-L-alanine amidase domain-containing protein</fullName>
    </recommendedName>
</protein>
<gene>
    <name evidence="1" type="ORF">CAK95_08815</name>
</gene>
<keyword evidence="2" id="KW-1185">Reference proteome</keyword>
<sequence>MLAGWTIDASAAGPCRFAKRPPVVLKDTGGFCQFDPDTQVFAGTPAEQARCLLNPVEPVGRLGLPLEALPGAIEKRVGSDADLPSHETLVTLLRERGAAEDLINNLARPVSHAHDNDPLARSATYIVFHDTSTPNYRTQPWPLSIDDDPKINNLARYECSNDIERAHVFINRGGAILAAHDFSVPWRATKFESARNFGSALKGLFLHIELIQPRRALRSYGRRNDFLAPDPGFSQAQYDSLALVYTVASRRAGFWLIPAFHSVLDEGIRNKHDDPQNFQLEAFAQSLDNLVRELHTQTAAKKND</sequence>
<evidence type="ECO:0000313" key="1">
    <source>
        <dbReference type="EMBL" id="ARP99175.1"/>
    </source>
</evidence>